<reference evidence="2" key="1">
    <citation type="journal article" date="2019" name="Int. J. Syst. Evol. Microbiol.">
        <title>The Global Catalogue of Microorganisms (GCM) 10K type strain sequencing project: providing services to taxonomists for standard genome sequencing and annotation.</title>
        <authorList>
            <consortium name="The Broad Institute Genomics Platform"/>
            <consortium name="The Broad Institute Genome Sequencing Center for Infectious Disease"/>
            <person name="Wu L."/>
            <person name="Ma J."/>
        </authorList>
    </citation>
    <scope>NUCLEOTIDE SEQUENCE [LARGE SCALE GENOMIC DNA]</scope>
    <source>
        <strain evidence="2">DFY41</strain>
    </source>
</reference>
<sequence length="49" mass="5474">MPDRQATERLVQHWVTVTDTSGRTHLEARWAVEAPHAPRTAAPLHPHAA</sequence>
<organism evidence="1 2">
    <name type="scientific">Nocardioides taihuensis</name>
    <dbReference type="NCBI Taxonomy" id="1835606"/>
    <lineage>
        <taxon>Bacteria</taxon>
        <taxon>Bacillati</taxon>
        <taxon>Actinomycetota</taxon>
        <taxon>Actinomycetes</taxon>
        <taxon>Propionibacteriales</taxon>
        <taxon>Nocardioidaceae</taxon>
        <taxon>Nocardioides</taxon>
    </lineage>
</organism>
<name>A0ABW0BH99_9ACTN</name>
<proteinExistence type="predicted"/>
<evidence type="ECO:0000313" key="1">
    <source>
        <dbReference type="EMBL" id="MFC5176357.1"/>
    </source>
</evidence>
<dbReference type="Proteomes" id="UP001596087">
    <property type="component" value="Unassembled WGS sequence"/>
</dbReference>
<gene>
    <name evidence="1" type="ORF">ACFPGP_06725</name>
</gene>
<keyword evidence="2" id="KW-1185">Reference proteome</keyword>
<comment type="caution">
    <text evidence="1">The sequence shown here is derived from an EMBL/GenBank/DDBJ whole genome shotgun (WGS) entry which is preliminary data.</text>
</comment>
<protein>
    <submittedName>
        <fullName evidence="1">Uncharacterized protein</fullName>
    </submittedName>
</protein>
<accession>A0ABW0BH99</accession>
<dbReference type="EMBL" id="JBHSKD010000007">
    <property type="protein sequence ID" value="MFC5176357.1"/>
    <property type="molecule type" value="Genomic_DNA"/>
</dbReference>
<evidence type="ECO:0000313" key="2">
    <source>
        <dbReference type="Proteomes" id="UP001596087"/>
    </source>
</evidence>
<dbReference type="RefSeq" id="WP_378588603.1">
    <property type="nucleotide sequence ID" value="NZ_JBHSKD010000007.1"/>
</dbReference>